<name>A0A1D2VBT8_9ASCO</name>
<feature type="compositionally biased region" description="Low complexity" evidence="1">
    <location>
        <begin position="871"/>
        <end position="881"/>
    </location>
</feature>
<dbReference type="InterPro" id="IPR046362">
    <property type="entry name" value="Zw10/DSL1_C_sf"/>
</dbReference>
<feature type="compositionally biased region" description="Low complexity" evidence="1">
    <location>
        <begin position="735"/>
        <end position="754"/>
    </location>
</feature>
<dbReference type="RefSeq" id="XP_020045382.1">
    <property type="nucleotide sequence ID" value="XM_020195255.1"/>
</dbReference>
<dbReference type="EMBL" id="KV454488">
    <property type="protein sequence ID" value="ODV59075.1"/>
    <property type="molecule type" value="Genomic_DNA"/>
</dbReference>
<evidence type="ECO:0000313" key="3">
    <source>
        <dbReference type="EMBL" id="ODV59075.1"/>
    </source>
</evidence>
<feature type="region of interest" description="Disordered" evidence="1">
    <location>
        <begin position="861"/>
        <end position="893"/>
    </location>
</feature>
<feature type="region of interest" description="Disordered" evidence="1">
    <location>
        <begin position="735"/>
        <end position="761"/>
    </location>
</feature>
<protein>
    <recommendedName>
        <fullName evidence="2">Retrograde transport protein Dsl1 C-terminal domain-containing protein</fullName>
    </recommendedName>
</protein>
<dbReference type="AlphaFoldDB" id="A0A1D2VBT8"/>
<dbReference type="Gene3D" id="1.10.357.150">
    <property type="match status" value="1"/>
</dbReference>
<organism evidence="3 4">
    <name type="scientific">Ascoidea rubescens DSM 1968</name>
    <dbReference type="NCBI Taxonomy" id="1344418"/>
    <lineage>
        <taxon>Eukaryota</taxon>
        <taxon>Fungi</taxon>
        <taxon>Dikarya</taxon>
        <taxon>Ascomycota</taxon>
        <taxon>Saccharomycotina</taxon>
        <taxon>Saccharomycetes</taxon>
        <taxon>Ascoideaceae</taxon>
        <taxon>Ascoidea</taxon>
    </lineage>
</organism>
<dbReference type="InterPro" id="IPR021876">
    <property type="entry name" value="Dsl1_C"/>
</dbReference>
<evidence type="ECO:0000259" key="2">
    <source>
        <dbReference type="Pfam" id="PF11989"/>
    </source>
</evidence>
<keyword evidence="4" id="KW-1185">Reference proteome</keyword>
<dbReference type="InParanoid" id="A0A1D2VBT8"/>
<dbReference type="GeneID" id="30968891"/>
<reference evidence="4" key="1">
    <citation type="submission" date="2016-05" db="EMBL/GenBank/DDBJ databases">
        <title>Comparative genomics of biotechnologically important yeasts.</title>
        <authorList>
            <consortium name="DOE Joint Genome Institute"/>
            <person name="Riley R."/>
            <person name="Haridas S."/>
            <person name="Wolfe K.H."/>
            <person name="Lopes M.R."/>
            <person name="Hittinger C.T."/>
            <person name="Goker M."/>
            <person name="Salamov A."/>
            <person name="Wisecaver J."/>
            <person name="Long T.M."/>
            <person name="Aerts A.L."/>
            <person name="Barry K."/>
            <person name="Choi C."/>
            <person name="Clum A."/>
            <person name="Coughlan A.Y."/>
            <person name="Deshpande S."/>
            <person name="Douglass A.P."/>
            <person name="Hanson S.J."/>
            <person name="Klenk H.-P."/>
            <person name="Labutti K."/>
            <person name="Lapidus A."/>
            <person name="Lindquist E."/>
            <person name="Lipzen A."/>
            <person name="Meier-Kolthoff J.P."/>
            <person name="Ohm R.A."/>
            <person name="Otillar R.P."/>
            <person name="Pangilinan J."/>
            <person name="Peng Y."/>
            <person name="Rokas A."/>
            <person name="Rosa C.A."/>
            <person name="Scheuner C."/>
            <person name="Sibirny A.A."/>
            <person name="Slot J.C."/>
            <person name="Stielow J.B."/>
            <person name="Sun H."/>
            <person name="Kurtzman C.P."/>
            <person name="Blackwell M."/>
            <person name="Grigoriev I.V."/>
            <person name="Jeffries T.W."/>
        </authorList>
    </citation>
    <scope>NUCLEOTIDE SEQUENCE [LARGE SCALE GENOMIC DNA]</scope>
    <source>
        <strain evidence="4">DSM 1968</strain>
    </source>
</reference>
<dbReference type="Pfam" id="PF11989">
    <property type="entry name" value="Dsl1_C"/>
    <property type="match status" value="1"/>
</dbReference>
<feature type="domain" description="Retrograde transport protein Dsl1 C-terminal" evidence="2">
    <location>
        <begin position="1119"/>
        <end position="1279"/>
    </location>
</feature>
<dbReference type="Proteomes" id="UP000095038">
    <property type="component" value="Unassembled WGS sequence"/>
</dbReference>
<gene>
    <name evidence="3" type="ORF">ASCRUDRAFT_9821</name>
</gene>
<accession>A0A1D2VBT8</accession>
<dbReference type="STRING" id="1344418.A0A1D2VBT8"/>
<proteinExistence type="predicted"/>
<dbReference type="OrthoDB" id="534815at2759"/>
<evidence type="ECO:0000256" key="1">
    <source>
        <dbReference type="SAM" id="MobiDB-lite"/>
    </source>
</evidence>
<sequence>MNKLFSSYSSVDLTDTDSNAKLINDLSVSIDNLKLLQHTQLSASTGVDGDDGGNIAEDNTAASPFVSNNENFNSLQDIFLNKLLFINNLINETESIISQNSLELDSIFYNLIKLINKIEDFKTTIVQNDILLSSTSNNLTDNTFHTIDNTAENKESNNENNSSLNVSNLSNLPLKNISSSSLNDLNIPGSFLTAFPANTTKTIKKVLSSSSLLIANSNSNSNKDTEEINNQLISTLSQKLESFKFWNVLLSNLSSLIHTSLSNFKSLFNKFISLNFNHLSISINQTIFDNNNILNINDYLSILSQNSSNISSLIHFISQNHIQQNLPQNDLSFLQFFSQNFLNLNNLILSKIFQNTHLLIFNKSPNNSKFSINLIKIHHNHTKKKKKSTNNSSIDSIFNSQIYSLINYSLFFNSLPIYFKDQLIKKNSLLLNNFFQKIINLNLYNKLSLFYKISSTDNYNNYKNTLKSLSLSSFDINKENKIKLDLIVLLKLIYLLSFLNIINKNNYHFLNFYYLNLKNNILNINSSHNPSHNSSRNSISPRNSINNSIIQLSPSKTSKKDLLNINKFILNLIELFKKNCNLPDSFFHPNPPSSSSSSSSPITDSFDDNSISNPPSFEAEIEIEIQSKNIKNTESEELLIIGSHDLKLWQDNMENLKNFFLIDKILSKKLNQIKNYATDFNHSKIYYVFNEKNLILRSQEKKSTNKLSNHNKFQSFNENTLNALISGASTSTINLTENTNSNSNSSSNSKSNSTQPKSRQTQNSLLADVIPEEGFLNNDQVCLTRRLTQRFSKNPNTKFSARMSKNISKQLSKRFSVQNNENEWKWEDNFDNWIEDQDLDINVDNDDDPWGSEIDLNLDLDENSENHSKNSKSSKNSIINKRSQPSLTHKRSEGLLNDDNISLSSAEINDWGWGDEDLDDNLSINFDDSESSTKIKPDSKSDVIKSKKSFNTIKKPDVKNENESLQSDSLDNFENYDEDSYKTTLIPDEIIKIINSFINYFQNYRIINNYNRNLIINKTNELLQLFYVIFVSKYEDEIFFYNDCYYLNNSIKKSNNFNIDPDSYQSYSNRSSYSSEGSITSGAFDDTIEYLLQGIKLKQERSLFKIFNKFNSFDSLNDSNLTDLILNQLEFKFQEIFNDFKSFSKRLRDVLLKELFDLFYSKIINCILKRNTITEVECEELNRIITVCLSYIENYKNFYNFGNKNIVILESFKKTVGNHHRLENFKLIISSHLDVIMENFYNGEFYDLKTFELVHLILAAFSNSEIRKHAISEIEDIRSS</sequence>
<evidence type="ECO:0000313" key="4">
    <source>
        <dbReference type="Proteomes" id="UP000095038"/>
    </source>
</evidence>